<gene>
    <name evidence="1" type="ORF">SAMN05444320_102514</name>
</gene>
<organism evidence="1 2">
    <name type="scientific">Streptoalloteichus hindustanus</name>
    <dbReference type="NCBI Taxonomy" id="2017"/>
    <lineage>
        <taxon>Bacteria</taxon>
        <taxon>Bacillati</taxon>
        <taxon>Actinomycetota</taxon>
        <taxon>Actinomycetes</taxon>
        <taxon>Pseudonocardiales</taxon>
        <taxon>Pseudonocardiaceae</taxon>
        <taxon>Streptoalloteichus</taxon>
    </lineage>
</organism>
<proteinExistence type="predicted"/>
<evidence type="ECO:0000313" key="2">
    <source>
        <dbReference type="Proteomes" id="UP000184501"/>
    </source>
</evidence>
<dbReference type="STRING" id="2017.SAMN05444320_102514"/>
<sequence>MTLRFALLRPPALPAGPYPSELPENEEDYDHYFCLIACTSVELGDTGYRFVAGGFGPSEWAVDTYDLSTLVEELPELLQALRRGAEWSVDMYAPGLERTLRFRPRGTTVWVSCESRTSWRPNPPDELIGHAALEDMLTTLATDYGRALKDIGSGFAELEPFPSWRSGRV</sequence>
<accession>A0A1M4YWI0</accession>
<name>A0A1M4YWI0_STRHI</name>
<dbReference type="Proteomes" id="UP000184501">
    <property type="component" value="Unassembled WGS sequence"/>
</dbReference>
<dbReference type="OrthoDB" id="3436396at2"/>
<dbReference type="EMBL" id="FQVN01000002">
    <property type="protein sequence ID" value="SHF10161.1"/>
    <property type="molecule type" value="Genomic_DNA"/>
</dbReference>
<dbReference type="RefSeq" id="WP_143174021.1">
    <property type="nucleotide sequence ID" value="NZ_FQVN01000002.1"/>
</dbReference>
<evidence type="ECO:0000313" key="1">
    <source>
        <dbReference type="EMBL" id="SHF10161.1"/>
    </source>
</evidence>
<dbReference type="AlphaFoldDB" id="A0A1M4YWI0"/>
<reference evidence="1 2" key="1">
    <citation type="submission" date="2016-11" db="EMBL/GenBank/DDBJ databases">
        <authorList>
            <person name="Jaros S."/>
            <person name="Januszkiewicz K."/>
            <person name="Wedrychowicz H."/>
        </authorList>
    </citation>
    <scope>NUCLEOTIDE SEQUENCE [LARGE SCALE GENOMIC DNA]</scope>
    <source>
        <strain evidence="1 2">DSM 44523</strain>
    </source>
</reference>
<protein>
    <submittedName>
        <fullName evidence="1">Uncharacterized protein</fullName>
    </submittedName>
</protein>
<keyword evidence="2" id="KW-1185">Reference proteome</keyword>